<dbReference type="CDD" id="cd02440">
    <property type="entry name" value="AdoMet_MTases"/>
    <property type="match status" value="1"/>
</dbReference>
<dbReference type="InterPro" id="IPR029063">
    <property type="entry name" value="SAM-dependent_MTases_sf"/>
</dbReference>
<feature type="non-terminal residue" evidence="4">
    <location>
        <position position="230"/>
    </location>
</feature>
<dbReference type="SUPFAM" id="SSF53335">
    <property type="entry name" value="S-adenosyl-L-methionine-dependent methyltransferases"/>
    <property type="match status" value="1"/>
</dbReference>
<dbReference type="EMBL" id="BARU01026359">
    <property type="protein sequence ID" value="GAH75884.1"/>
    <property type="molecule type" value="Genomic_DNA"/>
</dbReference>
<name>X1JBY6_9ZZZZ</name>
<gene>
    <name evidence="4" type="ORF">S03H2_42355</name>
</gene>
<dbReference type="Pfam" id="PF13649">
    <property type="entry name" value="Methyltransf_25"/>
    <property type="match status" value="1"/>
</dbReference>
<feature type="domain" description="Methyltransferase" evidence="3">
    <location>
        <begin position="43"/>
        <end position="142"/>
    </location>
</feature>
<dbReference type="AlphaFoldDB" id="X1JBY6"/>
<protein>
    <recommendedName>
        <fullName evidence="3">Methyltransferase domain-containing protein</fullName>
    </recommendedName>
</protein>
<evidence type="ECO:0000256" key="1">
    <source>
        <dbReference type="ARBA" id="ARBA00022679"/>
    </source>
</evidence>
<reference evidence="4" key="1">
    <citation type="journal article" date="2014" name="Front. Microbiol.">
        <title>High frequency of phylogenetically diverse reductive dehalogenase-homologous genes in deep subseafloor sedimentary metagenomes.</title>
        <authorList>
            <person name="Kawai M."/>
            <person name="Futagami T."/>
            <person name="Toyoda A."/>
            <person name="Takaki Y."/>
            <person name="Nishi S."/>
            <person name="Hori S."/>
            <person name="Arai W."/>
            <person name="Tsubouchi T."/>
            <person name="Morono Y."/>
            <person name="Uchiyama I."/>
            <person name="Ito T."/>
            <person name="Fujiyama A."/>
            <person name="Inagaki F."/>
            <person name="Takami H."/>
        </authorList>
    </citation>
    <scope>NUCLEOTIDE SEQUENCE</scope>
    <source>
        <strain evidence="4">Expedition CK06-06</strain>
    </source>
</reference>
<keyword evidence="2" id="KW-0175">Coiled coil</keyword>
<proteinExistence type="predicted"/>
<feature type="coiled-coil region" evidence="2">
    <location>
        <begin position="67"/>
        <end position="94"/>
    </location>
</feature>
<dbReference type="PANTHER" id="PTHR43861">
    <property type="entry name" value="TRANS-ACONITATE 2-METHYLTRANSFERASE-RELATED"/>
    <property type="match status" value="1"/>
</dbReference>
<keyword evidence="1" id="KW-0808">Transferase</keyword>
<dbReference type="Gene3D" id="2.20.130.10">
    <property type="entry name" value="CAC2371-like domains"/>
    <property type="match status" value="1"/>
</dbReference>
<accession>X1JBY6</accession>
<evidence type="ECO:0000313" key="4">
    <source>
        <dbReference type="EMBL" id="GAH75884.1"/>
    </source>
</evidence>
<comment type="caution">
    <text evidence="4">The sequence shown here is derived from an EMBL/GenBank/DDBJ whole genome shotgun (WGS) entry which is preliminary data.</text>
</comment>
<dbReference type="Gene3D" id="3.40.50.150">
    <property type="entry name" value="Vaccinia Virus protein VP39"/>
    <property type="match status" value="1"/>
</dbReference>
<sequence>MGNNNEVNFFRVTASLYDLDQRNITKDDIPFYLEYASKLHGSILELACGTGRVTIPLADEGYNIWGIDLSKEMLDQLKVKMENLQEEVKQRIHITQADMTNFELDRAFSLIIIPFRSFQSLTSEEQQKACLHTVHRHLSEDGHFIINVFKPYAQLDKSWIQPEALDWETVDSVTCNKVRRTHIRREIDLENQIIYPELIYYVTNQDGVEKKIVEPLALKYYYEEQMRNLL</sequence>
<evidence type="ECO:0000256" key="2">
    <source>
        <dbReference type="SAM" id="Coils"/>
    </source>
</evidence>
<dbReference type="GO" id="GO:0016740">
    <property type="term" value="F:transferase activity"/>
    <property type="evidence" value="ECO:0007669"/>
    <property type="project" value="UniProtKB-KW"/>
</dbReference>
<organism evidence="4">
    <name type="scientific">marine sediment metagenome</name>
    <dbReference type="NCBI Taxonomy" id="412755"/>
    <lineage>
        <taxon>unclassified sequences</taxon>
        <taxon>metagenomes</taxon>
        <taxon>ecological metagenomes</taxon>
    </lineage>
</organism>
<dbReference type="InterPro" id="IPR041698">
    <property type="entry name" value="Methyltransf_25"/>
</dbReference>
<evidence type="ECO:0000259" key="3">
    <source>
        <dbReference type="Pfam" id="PF13649"/>
    </source>
</evidence>